<dbReference type="PANTHER" id="PTHR10219:SF25">
    <property type="entry name" value="PLECKSTRIN HOMOLOGY DOMAIN-CONTAINING FAMILY A MEMBER 8"/>
    <property type="match status" value="1"/>
</dbReference>
<dbReference type="GO" id="GO:1902388">
    <property type="term" value="F:ceramide 1-phosphate transfer activity"/>
    <property type="evidence" value="ECO:0007669"/>
    <property type="project" value="TreeGrafter"/>
</dbReference>
<dbReference type="GO" id="GO:0005829">
    <property type="term" value="C:cytosol"/>
    <property type="evidence" value="ECO:0007669"/>
    <property type="project" value="TreeGrafter"/>
</dbReference>
<protein>
    <recommendedName>
        <fullName evidence="3">Glycolipid transfer protein domain-containing protein</fullName>
    </recommendedName>
</protein>
<gene>
    <name evidence="4" type="ORF">OCBIM_22017676mg</name>
</gene>
<dbReference type="InterPro" id="IPR036497">
    <property type="entry name" value="GLTP_sf"/>
</dbReference>
<dbReference type="SUPFAM" id="SSF50729">
    <property type="entry name" value="PH domain-like"/>
    <property type="match status" value="1"/>
</dbReference>
<reference evidence="4" key="1">
    <citation type="submission" date="2015-07" db="EMBL/GenBank/DDBJ databases">
        <title>MeaNS - Measles Nucleotide Surveillance Program.</title>
        <authorList>
            <person name="Tran T."/>
            <person name="Druce J."/>
        </authorList>
    </citation>
    <scope>NUCLEOTIDE SEQUENCE</scope>
    <source>
        <strain evidence="4">UCB-OBI-ISO-001</strain>
        <tissue evidence="4">Gonad</tissue>
    </source>
</reference>
<feature type="region of interest" description="Disordered" evidence="2">
    <location>
        <begin position="187"/>
        <end position="230"/>
    </location>
</feature>
<dbReference type="GO" id="GO:0016020">
    <property type="term" value="C:membrane"/>
    <property type="evidence" value="ECO:0007669"/>
    <property type="project" value="TreeGrafter"/>
</dbReference>
<dbReference type="FunFam" id="1.10.3520.10:FF:000001">
    <property type="entry name" value="Pleckstrin domain-containing family A member 8"/>
    <property type="match status" value="1"/>
</dbReference>
<accession>A0A0L8FJA2</accession>
<keyword evidence="1" id="KW-0813">Transport</keyword>
<feature type="domain" description="Glycolipid transfer protein" evidence="3">
    <location>
        <begin position="278"/>
        <end position="418"/>
    </location>
</feature>
<dbReference type="InterPro" id="IPR011993">
    <property type="entry name" value="PH-like_dom_sf"/>
</dbReference>
<dbReference type="Gene3D" id="2.30.29.30">
    <property type="entry name" value="Pleckstrin-homology domain (PH domain)/Phosphotyrosine-binding domain (PTB)"/>
    <property type="match status" value="1"/>
</dbReference>
<evidence type="ECO:0000256" key="2">
    <source>
        <dbReference type="SAM" id="MobiDB-lite"/>
    </source>
</evidence>
<evidence type="ECO:0000313" key="4">
    <source>
        <dbReference type="EMBL" id="KOF64193.1"/>
    </source>
</evidence>
<evidence type="ECO:0000259" key="3">
    <source>
        <dbReference type="Pfam" id="PF08718"/>
    </source>
</evidence>
<evidence type="ECO:0000256" key="1">
    <source>
        <dbReference type="ARBA" id="ARBA00022448"/>
    </source>
</evidence>
<dbReference type="EMBL" id="KQ430413">
    <property type="protein sequence ID" value="KOF64193.1"/>
    <property type="molecule type" value="Genomic_DNA"/>
</dbReference>
<dbReference type="Gene3D" id="1.10.3520.10">
    <property type="entry name" value="Glycolipid transfer protein"/>
    <property type="match status" value="1"/>
</dbReference>
<organism evidence="4">
    <name type="scientific">Octopus bimaculoides</name>
    <name type="common">California two-spotted octopus</name>
    <dbReference type="NCBI Taxonomy" id="37653"/>
    <lineage>
        <taxon>Eukaryota</taxon>
        <taxon>Metazoa</taxon>
        <taxon>Spiralia</taxon>
        <taxon>Lophotrochozoa</taxon>
        <taxon>Mollusca</taxon>
        <taxon>Cephalopoda</taxon>
        <taxon>Coleoidea</taxon>
        <taxon>Octopodiformes</taxon>
        <taxon>Octopoda</taxon>
        <taxon>Incirrata</taxon>
        <taxon>Octopodidae</taxon>
        <taxon>Octopus</taxon>
    </lineage>
</organism>
<dbReference type="STRING" id="37653.A0A0L8FJA2"/>
<dbReference type="OrthoDB" id="1854502at2759"/>
<name>A0A0L8FJA2_OCTBM</name>
<dbReference type="AlphaFoldDB" id="A0A0L8FJA2"/>
<dbReference type="GO" id="GO:1902387">
    <property type="term" value="F:ceramide 1-phosphate binding"/>
    <property type="evidence" value="ECO:0007669"/>
    <property type="project" value="TreeGrafter"/>
</dbReference>
<dbReference type="PANTHER" id="PTHR10219">
    <property type="entry name" value="GLYCOLIPID TRANSFER PROTEIN-RELATED"/>
    <property type="match status" value="1"/>
</dbReference>
<dbReference type="Pfam" id="PF08718">
    <property type="entry name" value="GLTP"/>
    <property type="match status" value="1"/>
</dbReference>
<dbReference type="InterPro" id="IPR014830">
    <property type="entry name" value="Glycolipid_transfer_prot_dom"/>
</dbReference>
<proteinExistence type="predicted"/>
<dbReference type="SUPFAM" id="SSF110004">
    <property type="entry name" value="Glycolipid transfer protein, GLTP"/>
    <property type="match status" value="1"/>
</dbReference>
<sequence length="466" mass="52515">MTVCDVVVHPSDSTRLDLVIPGEQHFYLKAATPHERQQWLIALGTSKACLANGRSPQSTGEISPDIVKTKKSELRLYCDLLMKQVHSVKQAISNPDETPDIQKLNDATSLLSATCDTFIQTLEDCMRIANATIAYEVPNQYVINSSIPISSPTKSNYKLATKNNIRKSISLDRPIMKNGIQDHKSMKYSNSDQYLQKKSPNRMDSVTSDSSDCQISGCEDNSNRSLSSDTRIMPAVPSDLRPRHISDESLIIMNSTDTFFSYLTHSFETCLLDSAGEVPVEPFLDSCKSILPIFDKLNSTAFATVKMDFSSNIQKIEKKYATNSEFTTLQKMITWELEANEQHLSNSVAVAVLWMKRALEFIREFISEIHNGKADLSEATTEAYNRTLKPFHTRFARSIFGVAMRAIPTRDMFLAQLHSISYPVPKEDIDRILDHHMVTFINSLKPIIQSINDFYCANNLDSEEQV</sequence>